<dbReference type="PRINTS" id="PR00035">
    <property type="entry name" value="HTHGNTR"/>
</dbReference>
<keyword evidence="5" id="KW-0804">Transcription</keyword>
<proteinExistence type="inferred from homology"/>
<dbReference type="Gene3D" id="1.10.10.10">
    <property type="entry name" value="Winged helix-like DNA-binding domain superfamily/Winged helix DNA-binding domain"/>
    <property type="match status" value="1"/>
</dbReference>
<evidence type="ECO:0000256" key="3">
    <source>
        <dbReference type="ARBA" id="ARBA00023015"/>
    </source>
</evidence>
<name>A0ABY7UMK6_9CORY</name>
<dbReference type="Pfam" id="PF00155">
    <property type="entry name" value="Aminotran_1_2"/>
    <property type="match status" value="1"/>
</dbReference>
<evidence type="ECO:0000259" key="6">
    <source>
        <dbReference type="PROSITE" id="PS50949"/>
    </source>
</evidence>
<dbReference type="SUPFAM" id="SSF46785">
    <property type="entry name" value="Winged helix' DNA-binding domain"/>
    <property type="match status" value="1"/>
</dbReference>
<evidence type="ECO:0000256" key="5">
    <source>
        <dbReference type="ARBA" id="ARBA00023163"/>
    </source>
</evidence>
<dbReference type="InterPro" id="IPR051446">
    <property type="entry name" value="HTH_trans_reg/aminotransferase"/>
</dbReference>
<dbReference type="Proteomes" id="UP001218071">
    <property type="component" value="Chromosome"/>
</dbReference>
<dbReference type="InterPro" id="IPR015421">
    <property type="entry name" value="PyrdxlP-dep_Trfase_major"/>
</dbReference>
<protein>
    <submittedName>
        <fullName evidence="7">HTH-type transcriptional regulatory protein GabR</fullName>
    </submittedName>
</protein>
<keyword evidence="8" id="KW-1185">Reference proteome</keyword>
<dbReference type="EMBL" id="CP063194">
    <property type="protein sequence ID" value="WCZ38909.1"/>
    <property type="molecule type" value="Genomic_DNA"/>
</dbReference>
<dbReference type="CDD" id="cd00609">
    <property type="entry name" value="AAT_like"/>
    <property type="match status" value="1"/>
</dbReference>
<evidence type="ECO:0000256" key="4">
    <source>
        <dbReference type="ARBA" id="ARBA00023125"/>
    </source>
</evidence>
<accession>A0ABY7UMK6</accession>
<keyword evidence="3" id="KW-0805">Transcription regulation</keyword>
<dbReference type="InterPro" id="IPR004839">
    <property type="entry name" value="Aminotransferase_I/II_large"/>
</dbReference>
<dbReference type="RefSeq" id="WP_232297673.1">
    <property type="nucleotide sequence ID" value="NZ_CBYN010000019.1"/>
</dbReference>
<dbReference type="InterPro" id="IPR036390">
    <property type="entry name" value="WH_DNA-bd_sf"/>
</dbReference>
<organism evidence="7 8">
    <name type="scientific">Corynebacterium jeddahense</name>
    <dbReference type="NCBI Taxonomy" id="1414719"/>
    <lineage>
        <taxon>Bacteria</taxon>
        <taxon>Bacillati</taxon>
        <taxon>Actinomycetota</taxon>
        <taxon>Actinomycetes</taxon>
        <taxon>Mycobacteriales</taxon>
        <taxon>Corynebacteriaceae</taxon>
        <taxon>Corynebacterium</taxon>
    </lineage>
</organism>
<dbReference type="PROSITE" id="PS50949">
    <property type="entry name" value="HTH_GNTR"/>
    <property type="match status" value="1"/>
</dbReference>
<dbReference type="InterPro" id="IPR036388">
    <property type="entry name" value="WH-like_DNA-bd_sf"/>
</dbReference>
<sequence>MPSTRALATQLGVSRGSVVAAYEQLASEGYLLTSQGAPTRIHPELTVASADAPEPAKEFAPSTPQATISLKPSPGSAGIIRPAAWRKAWREAAGDPVNANGRGMDKAGEPELRQAIADHLRLSRGMTVNPQQILVTGGSREGLMLILLALGPRLRVGVEDPGHPGLRRVIPLGGHEAVACGTDGAGIVVKQLPGDLDALLVTPSHLFPLGGSMPAPRLAELLEWASRSDTVLIEDDFNTELRYRISPQPTLTSLAPAADVVTLGTFSTLLSRELAAGYVVASPTTADRLREVRAVLGVPVSAVTQRAIASLLDGGVVRRNTQSVHRELARRRTVLSERVIPALEQANAEAQLAPGDGADVTVHFPAGDQRDAFVASLQAQGVECGRESALWTGGGDGLVLSFAHLGDTDFTRAVDAVLRHVATLG</sequence>
<keyword evidence="2" id="KW-0663">Pyridoxal phosphate</keyword>
<dbReference type="PANTHER" id="PTHR46577">
    <property type="entry name" value="HTH-TYPE TRANSCRIPTIONAL REGULATORY PROTEIN GABR"/>
    <property type="match status" value="1"/>
</dbReference>
<evidence type="ECO:0000256" key="2">
    <source>
        <dbReference type="ARBA" id="ARBA00022898"/>
    </source>
</evidence>
<evidence type="ECO:0000313" key="8">
    <source>
        <dbReference type="Proteomes" id="UP001218071"/>
    </source>
</evidence>
<dbReference type="InterPro" id="IPR000524">
    <property type="entry name" value="Tscrpt_reg_HTH_GntR"/>
</dbReference>
<evidence type="ECO:0000313" key="7">
    <source>
        <dbReference type="EMBL" id="WCZ38909.1"/>
    </source>
</evidence>
<dbReference type="SUPFAM" id="SSF53383">
    <property type="entry name" value="PLP-dependent transferases"/>
    <property type="match status" value="1"/>
</dbReference>
<comment type="similarity">
    <text evidence="1">In the C-terminal section; belongs to the class-I pyridoxal-phosphate-dependent aminotransferase family.</text>
</comment>
<keyword evidence="4" id="KW-0238">DNA-binding</keyword>
<evidence type="ECO:0000256" key="1">
    <source>
        <dbReference type="ARBA" id="ARBA00005384"/>
    </source>
</evidence>
<dbReference type="PANTHER" id="PTHR46577:SF1">
    <property type="entry name" value="HTH-TYPE TRANSCRIPTIONAL REGULATORY PROTEIN GABR"/>
    <property type="match status" value="1"/>
</dbReference>
<dbReference type="Pfam" id="PF00392">
    <property type="entry name" value="GntR"/>
    <property type="match status" value="1"/>
</dbReference>
<reference evidence="7 8" key="1">
    <citation type="submission" date="2020-10" db="EMBL/GenBank/DDBJ databases">
        <title>Complete genome sequence of Corynebacterium jeddahense DSM 45997, type strain of Corynebacterium jeddahense.</title>
        <authorList>
            <person name="Busche T."/>
            <person name="Kalinowski J."/>
            <person name="Ruckert C."/>
        </authorList>
    </citation>
    <scope>NUCLEOTIDE SEQUENCE [LARGE SCALE GENOMIC DNA]</scope>
    <source>
        <strain evidence="7 8">DSM 45997</strain>
    </source>
</reference>
<dbReference type="Gene3D" id="3.40.640.10">
    <property type="entry name" value="Type I PLP-dependent aspartate aminotransferase-like (Major domain)"/>
    <property type="match status" value="1"/>
</dbReference>
<feature type="domain" description="HTH gntR-type" evidence="6">
    <location>
        <begin position="1"/>
        <end position="44"/>
    </location>
</feature>
<gene>
    <name evidence="7" type="primary">gabR</name>
    <name evidence="7" type="ORF">CJEDD_06540</name>
</gene>
<dbReference type="InterPro" id="IPR015424">
    <property type="entry name" value="PyrdxlP-dep_Trfase"/>
</dbReference>